<dbReference type="GO" id="GO:0000155">
    <property type="term" value="F:phosphorelay sensor kinase activity"/>
    <property type="evidence" value="ECO:0007669"/>
    <property type="project" value="InterPro"/>
</dbReference>
<dbReference type="PANTHER" id="PTHR34220">
    <property type="entry name" value="SENSOR HISTIDINE KINASE YPDA"/>
    <property type="match status" value="1"/>
</dbReference>
<organism evidence="3 4">
    <name type="scientific">Mariniphaga anaerophila</name>
    <dbReference type="NCBI Taxonomy" id="1484053"/>
    <lineage>
        <taxon>Bacteria</taxon>
        <taxon>Pseudomonadati</taxon>
        <taxon>Bacteroidota</taxon>
        <taxon>Bacteroidia</taxon>
        <taxon>Marinilabiliales</taxon>
        <taxon>Prolixibacteraceae</taxon>
        <taxon>Mariniphaga</taxon>
    </lineage>
</organism>
<dbReference type="PANTHER" id="PTHR34220:SF7">
    <property type="entry name" value="SENSOR HISTIDINE KINASE YPDA"/>
    <property type="match status" value="1"/>
</dbReference>
<keyword evidence="3" id="KW-0808">Transferase</keyword>
<feature type="transmembrane region" description="Helical" evidence="1">
    <location>
        <begin position="121"/>
        <end position="140"/>
    </location>
</feature>
<evidence type="ECO:0000313" key="4">
    <source>
        <dbReference type="Proteomes" id="UP000184164"/>
    </source>
</evidence>
<dbReference type="RefSeq" id="WP_073000022.1">
    <property type="nucleotide sequence ID" value="NZ_FQUM01000003.1"/>
</dbReference>
<feature type="domain" description="Signal transduction histidine kinase internal region" evidence="2">
    <location>
        <begin position="161"/>
        <end position="239"/>
    </location>
</feature>
<reference evidence="3 4" key="1">
    <citation type="submission" date="2016-11" db="EMBL/GenBank/DDBJ databases">
        <authorList>
            <person name="Jaros S."/>
            <person name="Januszkiewicz K."/>
            <person name="Wedrychowicz H."/>
        </authorList>
    </citation>
    <scope>NUCLEOTIDE SEQUENCE [LARGE SCALE GENOMIC DNA]</scope>
    <source>
        <strain evidence="3 4">DSM 26910</strain>
    </source>
</reference>
<feature type="transmembrane region" description="Helical" evidence="1">
    <location>
        <begin position="78"/>
        <end position="101"/>
    </location>
</feature>
<protein>
    <submittedName>
        <fullName evidence="3">Histidine kinase</fullName>
    </submittedName>
</protein>
<keyword evidence="3" id="KW-0418">Kinase</keyword>
<gene>
    <name evidence="3" type="ORF">SAMN05444274_10364</name>
</gene>
<dbReference type="Proteomes" id="UP000184164">
    <property type="component" value="Unassembled WGS sequence"/>
</dbReference>
<sequence>MRWEQKHIDKQRIILHVGFWLAWVVSFTTLQSLGGGSGSFYLWFRYYIVTLPVFVTHTYLIAYWLVPRTFYKNHYGLLALGIIVLLLVFSLIELVVANEFVFKAFGKGCGFCPGGLTLENIVISGIGNHYIILVFFAIKVGQAWYKAQSKTKEEQRWNEEAKLEIYHYQLQPRLMYHLMGILRETIARNPSQAPDLIIQISNFFSLFLKDNSTDWRPLSYETDLVERFLKIHTLGLGNQIQVVLKFEGNLKPFVIPPFLFLPVLGFMVKTGMACNESFQCIVFVKGESRKLDFMVELRSEKELELTENIDSEMLSLRLQHSFPDKFKLEETTGHNYLRMQMEIFP</sequence>
<keyword evidence="1" id="KW-0812">Transmembrane</keyword>
<dbReference type="InterPro" id="IPR050640">
    <property type="entry name" value="Bact_2-comp_sensor_kinase"/>
</dbReference>
<evidence type="ECO:0000313" key="3">
    <source>
        <dbReference type="EMBL" id="SHE94998.1"/>
    </source>
</evidence>
<dbReference type="InterPro" id="IPR010559">
    <property type="entry name" value="Sig_transdc_His_kin_internal"/>
</dbReference>
<evidence type="ECO:0000256" key="1">
    <source>
        <dbReference type="SAM" id="Phobius"/>
    </source>
</evidence>
<evidence type="ECO:0000259" key="2">
    <source>
        <dbReference type="Pfam" id="PF06580"/>
    </source>
</evidence>
<dbReference type="EMBL" id="FQUM01000003">
    <property type="protein sequence ID" value="SHE94998.1"/>
    <property type="molecule type" value="Genomic_DNA"/>
</dbReference>
<dbReference type="GO" id="GO:0016020">
    <property type="term" value="C:membrane"/>
    <property type="evidence" value="ECO:0007669"/>
    <property type="project" value="InterPro"/>
</dbReference>
<keyword evidence="1" id="KW-1133">Transmembrane helix</keyword>
<proteinExistence type="predicted"/>
<keyword evidence="1" id="KW-0472">Membrane</keyword>
<dbReference type="OrthoDB" id="1116858at2"/>
<dbReference type="STRING" id="1484053.SAMN05444274_10364"/>
<feature type="transmembrane region" description="Helical" evidence="1">
    <location>
        <begin position="46"/>
        <end position="66"/>
    </location>
</feature>
<feature type="transmembrane region" description="Helical" evidence="1">
    <location>
        <begin position="12"/>
        <end position="34"/>
    </location>
</feature>
<dbReference type="AlphaFoldDB" id="A0A1M4XNI9"/>
<accession>A0A1M4XNI9</accession>
<dbReference type="Pfam" id="PF06580">
    <property type="entry name" value="His_kinase"/>
    <property type="match status" value="1"/>
</dbReference>
<keyword evidence="4" id="KW-1185">Reference proteome</keyword>
<name>A0A1M4XNI9_9BACT</name>